<evidence type="ECO:0000313" key="15">
    <source>
        <dbReference type="Proteomes" id="UP000256690"/>
    </source>
</evidence>
<keyword evidence="12" id="KW-0812">Transmembrane</keyword>
<keyword evidence="8" id="KW-0624">Polysaccharide degradation</keyword>
<dbReference type="CDD" id="cd02181">
    <property type="entry name" value="GH16_fungal_Lam16A_glucanase"/>
    <property type="match status" value="1"/>
</dbReference>
<dbReference type="GO" id="GO:0030245">
    <property type="term" value="P:cellulose catabolic process"/>
    <property type="evidence" value="ECO:0007669"/>
    <property type="project" value="UniProtKB-KW"/>
</dbReference>
<keyword evidence="6" id="KW-0336">GPI-anchor</keyword>
<dbReference type="STRING" id="1810919.A0A3D8T5G9"/>
<dbReference type="GO" id="GO:0098552">
    <property type="term" value="C:side of membrane"/>
    <property type="evidence" value="ECO:0007669"/>
    <property type="project" value="UniProtKB-KW"/>
</dbReference>
<dbReference type="InterPro" id="IPR000757">
    <property type="entry name" value="Beta-glucanase-like"/>
</dbReference>
<keyword evidence="15" id="KW-1185">Reference proteome</keyword>
<dbReference type="FunFam" id="2.60.120.200:FF:000114">
    <property type="entry name" value="Probable endo-1,3(4)-beta-glucanase NFIA_089530"/>
    <property type="match status" value="1"/>
</dbReference>
<protein>
    <recommendedName>
        <fullName evidence="4">endo-1,3(4)-beta-glucanase</fullName>
        <ecNumber evidence="4">3.2.1.6</ecNumber>
    </recommendedName>
</protein>
<dbReference type="Proteomes" id="UP000256690">
    <property type="component" value="Unassembled WGS sequence"/>
</dbReference>
<dbReference type="GO" id="GO:0005886">
    <property type="term" value="C:plasma membrane"/>
    <property type="evidence" value="ECO:0007669"/>
    <property type="project" value="UniProtKB-SubCell"/>
</dbReference>
<dbReference type="InterPro" id="IPR050546">
    <property type="entry name" value="Glycosyl_Hydrlase_16"/>
</dbReference>
<dbReference type="SUPFAM" id="SSF49899">
    <property type="entry name" value="Concanavalin A-like lectins/glucanases"/>
    <property type="match status" value="1"/>
</dbReference>
<dbReference type="EMBL" id="PVWQ01000001">
    <property type="protein sequence ID" value="RDW93805.1"/>
    <property type="molecule type" value="Genomic_DNA"/>
</dbReference>
<evidence type="ECO:0000256" key="5">
    <source>
        <dbReference type="ARBA" id="ARBA00022475"/>
    </source>
</evidence>
<evidence type="ECO:0000256" key="1">
    <source>
        <dbReference type="ARBA" id="ARBA00000124"/>
    </source>
</evidence>
<dbReference type="PANTHER" id="PTHR10963">
    <property type="entry name" value="GLYCOSYL HYDROLASE-RELATED"/>
    <property type="match status" value="1"/>
</dbReference>
<evidence type="ECO:0000256" key="4">
    <source>
        <dbReference type="ARBA" id="ARBA00012599"/>
    </source>
</evidence>
<dbReference type="EC" id="3.2.1.6" evidence="4"/>
<keyword evidence="8" id="KW-0136">Cellulose degradation</keyword>
<evidence type="ECO:0000256" key="3">
    <source>
        <dbReference type="ARBA" id="ARBA00006865"/>
    </source>
</evidence>
<reference evidence="14 15" key="1">
    <citation type="journal article" date="2018" name="IMA Fungus">
        <title>IMA Genome-F 9: Draft genome sequence of Annulohypoxylon stygium, Aspergillus mulundensis, Berkeleyomyces basicola (syn. Thielaviopsis basicola), Ceratocystis smalleyi, two Cercospora beticola strains, Coleophoma cylindrospora, Fusarium fracticaudum, Phialophora cf. hyalina, and Morchella septimelata.</title>
        <authorList>
            <person name="Wingfield B.D."/>
            <person name="Bills G.F."/>
            <person name="Dong Y."/>
            <person name="Huang W."/>
            <person name="Nel W.J."/>
            <person name="Swalarsk-Parry B.S."/>
            <person name="Vaghefi N."/>
            <person name="Wilken P.M."/>
            <person name="An Z."/>
            <person name="de Beer Z.W."/>
            <person name="De Vos L."/>
            <person name="Chen L."/>
            <person name="Duong T.A."/>
            <person name="Gao Y."/>
            <person name="Hammerbacher A."/>
            <person name="Kikkert J.R."/>
            <person name="Li Y."/>
            <person name="Li H."/>
            <person name="Li K."/>
            <person name="Li Q."/>
            <person name="Liu X."/>
            <person name="Ma X."/>
            <person name="Naidoo K."/>
            <person name="Pethybridge S.J."/>
            <person name="Sun J."/>
            <person name="Steenkamp E.T."/>
            <person name="van der Nest M.A."/>
            <person name="van Wyk S."/>
            <person name="Wingfield M.J."/>
            <person name="Xiong C."/>
            <person name="Yue Q."/>
            <person name="Zhang X."/>
        </authorList>
    </citation>
    <scope>NUCLEOTIDE SEQUENCE [LARGE SCALE GENOMIC DNA]</scope>
    <source>
        <strain evidence="14 15">DSM 5745</strain>
    </source>
</reference>
<evidence type="ECO:0000259" key="13">
    <source>
        <dbReference type="PROSITE" id="PS51762"/>
    </source>
</evidence>
<comment type="similarity">
    <text evidence="3">Belongs to the glycosyl hydrolase 16 family.</text>
</comment>
<evidence type="ECO:0000256" key="10">
    <source>
        <dbReference type="ARBA" id="ARBA00023288"/>
    </source>
</evidence>
<keyword evidence="9 12" id="KW-0472">Membrane</keyword>
<dbReference type="Pfam" id="PF26113">
    <property type="entry name" value="GH16_XgeA"/>
    <property type="match status" value="1"/>
</dbReference>
<evidence type="ECO:0000256" key="6">
    <source>
        <dbReference type="ARBA" id="ARBA00022622"/>
    </source>
</evidence>
<keyword evidence="7" id="KW-0378">Hydrolase</keyword>
<evidence type="ECO:0000313" key="14">
    <source>
        <dbReference type="EMBL" id="RDW93805.1"/>
    </source>
</evidence>
<accession>A0A3D8T5G9</accession>
<keyword evidence="5" id="KW-1003">Cell membrane</keyword>
<dbReference type="OrthoDB" id="192832at2759"/>
<dbReference type="PROSITE" id="PS51762">
    <property type="entry name" value="GH16_2"/>
    <property type="match status" value="1"/>
</dbReference>
<dbReference type="AlphaFoldDB" id="A0A3D8T5G9"/>
<organism evidence="14 15">
    <name type="scientific">Aspergillus mulundensis</name>
    <dbReference type="NCBI Taxonomy" id="1810919"/>
    <lineage>
        <taxon>Eukaryota</taxon>
        <taxon>Fungi</taxon>
        <taxon>Dikarya</taxon>
        <taxon>Ascomycota</taxon>
        <taxon>Pezizomycotina</taxon>
        <taxon>Eurotiomycetes</taxon>
        <taxon>Eurotiomycetidae</taxon>
        <taxon>Eurotiales</taxon>
        <taxon>Aspergillaceae</taxon>
        <taxon>Aspergillus</taxon>
        <taxon>Aspergillus subgen. Nidulantes</taxon>
    </lineage>
</organism>
<comment type="catalytic activity">
    <reaction evidence="1">
        <text>Endohydrolysis of (1-&gt;3)- or (1-&gt;4)-linkages in beta-D-glucans when the glucose residue whose reducing group is involved in the linkage to be hydrolyzed is itself substituted at C-3.</text>
        <dbReference type="EC" id="3.2.1.6"/>
    </reaction>
</comment>
<dbReference type="GeneID" id="38111497"/>
<keyword evidence="8" id="KW-0119">Carbohydrate metabolism</keyword>
<name>A0A3D8T5G9_9EURO</name>
<feature type="transmembrane region" description="Helical" evidence="12">
    <location>
        <begin position="48"/>
        <end position="66"/>
    </location>
</feature>
<keyword evidence="11" id="KW-0326">Glycosidase</keyword>
<sequence>MADTTHIPKADPEDCRITHPLTIDKQASETQAKQTWYNPRRWSLRTKLIAAIACVAAIIGVIVGAVEGSKASRYPEYSPLNYRLVDTYSGVNFFEQFDYFDDEDPTEGYVNKSTAQSLNLTYATPTSAVLKVDTTTKNATHGRKSVRIESKKAYDDGLFIFDIIHTPYGCGTWPALWLTDAYNWPDNGEIDVLEVTNNGTDGNAVTLHTTSKCQMDVRRKQLGSTTYTTCDNSTNANAGCGVQGASATYGEEMNRDGGGVYALELRPEGIRAWFFPRHSIPSDLRLTNNSSSNSSAPIAKPDPSSWGTALADFPNTSCDITSHFRNQSIIANIDLCGQWGGSPNVYSGQWDCPGKCVDLVRGHPERFERAYWEFGGFWVFQAIRPI</sequence>
<dbReference type="GO" id="GO:0052861">
    <property type="term" value="F:endo-1,3(4)-beta-glucanase activity"/>
    <property type="evidence" value="ECO:0007669"/>
    <property type="project" value="UniProtKB-EC"/>
</dbReference>
<keyword evidence="6" id="KW-0325">Glycoprotein</keyword>
<dbReference type="RefSeq" id="XP_026608988.1">
    <property type="nucleotide sequence ID" value="XM_026743143.1"/>
</dbReference>
<keyword evidence="12" id="KW-1133">Transmembrane helix</keyword>
<evidence type="ECO:0000256" key="11">
    <source>
        <dbReference type="ARBA" id="ARBA00023295"/>
    </source>
</evidence>
<comment type="subcellular location">
    <subcellularLocation>
        <location evidence="2">Cell membrane</location>
        <topology evidence="2">Lipid-anchor</topology>
        <topology evidence="2">GPI-anchor</topology>
    </subcellularLocation>
</comment>
<evidence type="ECO:0000256" key="12">
    <source>
        <dbReference type="SAM" id="Phobius"/>
    </source>
</evidence>
<proteinExistence type="inferred from homology"/>
<evidence type="ECO:0000256" key="2">
    <source>
        <dbReference type="ARBA" id="ARBA00004609"/>
    </source>
</evidence>
<keyword evidence="10" id="KW-0449">Lipoprotein</keyword>
<evidence type="ECO:0000256" key="7">
    <source>
        <dbReference type="ARBA" id="ARBA00022801"/>
    </source>
</evidence>
<evidence type="ECO:0000256" key="9">
    <source>
        <dbReference type="ARBA" id="ARBA00023136"/>
    </source>
</evidence>
<comment type="caution">
    <text evidence="14">The sequence shown here is derived from an EMBL/GenBank/DDBJ whole genome shotgun (WGS) entry which is preliminary data.</text>
</comment>
<dbReference type="PANTHER" id="PTHR10963:SF42">
    <property type="entry name" value="PUTATIVE (AFU_ORTHOLOGUE AFUA_5G02280)-RELATED"/>
    <property type="match status" value="1"/>
</dbReference>
<evidence type="ECO:0000256" key="8">
    <source>
        <dbReference type="ARBA" id="ARBA00023001"/>
    </source>
</evidence>
<dbReference type="Gene3D" id="2.60.120.200">
    <property type="match status" value="1"/>
</dbReference>
<dbReference type="InterPro" id="IPR013320">
    <property type="entry name" value="ConA-like_dom_sf"/>
</dbReference>
<feature type="domain" description="GH16" evidence="13">
    <location>
        <begin position="67"/>
        <end position="368"/>
    </location>
</feature>
<gene>
    <name evidence="14" type="ORF">DSM5745_01127</name>
</gene>